<name>A0A1F2PBG3_9EURY</name>
<dbReference type="GO" id="GO:0016853">
    <property type="term" value="F:isomerase activity"/>
    <property type="evidence" value="ECO:0007669"/>
    <property type="project" value="UniProtKB-KW"/>
</dbReference>
<dbReference type="STRING" id="1838285.SCAL_000671"/>
<comment type="caution">
    <text evidence="3">The sequence shown here is derived from an EMBL/GenBank/DDBJ whole genome shotgun (WGS) entry which is preliminary data.</text>
</comment>
<proteinExistence type="inferred from homology"/>
<organism evidence="3 4">
    <name type="scientific">Candidatus Syntropharchaeum caldarium</name>
    <dbReference type="NCBI Taxonomy" id="1838285"/>
    <lineage>
        <taxon>Archaea</taxon>
        <taxon>Methanobacteriati</taxon>
        <taxon>Methanobacteriota</taxon>
        <taxon>Stenosarchaea group</taxon>
        <taxon>Methanomicrobia</taxon>
        <taxon>Methanosarcinales</taxon>
        <taxon>ANME-2 cluster</taxon>
        <taxon>Candidatus Syntropharchaeum</taxon>
    </lineage>
</organism>
<evidence type="ECO:0000256" key="1">
    <source>
        <dbReference type="ARBA" id="ARBA00009235"/>
    </source>
</evidence>
<dbReference type="InterPro" id="IPR017552">
    <property type="entry name" value="PHI/rmpB"/>
</dbReference>
<keyword evidence="4" id="KW-1185">Reference proteome</keyword>
<dbReference type="Gene3D" id="3.40.50.10490">
    <property type="entry name" value="Glucose-6-phosphate isomerase like protein, domain 1"/>
    <property type="match status" value="1"/>
</dbReference>
<gene>
    <name evidence="3" type="ORF">SCAL_000671</name>
</gene>
<dbReference type="SUPFAM" id="SSF53697">
    <property type="entry name" value="SIS domain"/>
    <property type="match status" value="1"/>
</dbReference>
<dbReference type="CDD" id="cd05005">
    <property type="entry name" value="SIS_PHI"/>
    <property type="match status" value="1"/>
</dbReference>
<evidence type="ECO:0000313" key="4">
    <source>
        <dbReference type="Proteomes" id="UP000186940"/>
    </source>
</evidence>
<sequence>MPDLKNNGKNGGLKRVNGITCASFKSCIKLIEEEIRETIDAIDEKAVRAMIDAIMEANRIFLMGAGRSGLVAKAFAMRLMHLGFVVYVVGETTTPAVEEGDLVIAITGSGETLNIANMAKIAKSRGVAIASVTSNSSSTIGKLSDVILEVKGRFDRKVVGGEDYIERQLKGEYRSLTPLGTIFETLSLVVLDALIAELMAVIGASESDLKARHAVLE</sequence>
<dbReference type="PANTHER" id="PTHR43443">
    <property type="entry name" value="3-HEXULOSE-6-PHOSPHATE ISOMERASE"/>
    <property type="match status" value="1"/>
</dbReference>
<dbReference type="PROSITE" id="PS51464">
    <property type="entry name" value="SIS"/>
    <property type="match status" value="1"/>
</dbReference>
<evidence type="ECO:0000259" key="2">
    <source>
        <dbReference type="PROSITE" id="PS51464"/>
    </source>
</evidence>
<dbReference type="PATRIC" id="fig|1838285.3.peg.680"/>
<comment type="similarity">
    <text evidence="1">Belongs to the SIS family. PHI subfamily.</text>
</comment>
<dbReference type="PANTHER" id="PTHR43443:SF1">
    <property type="entry name" value="3-HEXULOSE-6-PHOSPHATE ISOMERASE"/>
    <property type="match status" value="1"/>
</dbReference>
<evidence type="ECO:0000313" key="3">
    <source>
        <dbReference type="EMBL" id="OFV68031.1"/>
    </source>
</evidence>
<reference evidence="3" key="1">
    <citation type="submission" date="2016-05" db="EMBL/GenBank/DDBJ databases">
        <title>Microbial consortia oxidize butane by reversing methanogenesis.</title>
        <authorList>
            <person name="Laso-Perez R."/>
            <person name="Richter M."/>
            <person name="Wegener G."/>
            <person name="Musat F."/>
        </authorList>
    </citation>
    <scope>NUCLEOTIDE SEQUENCE [LARGE SCALE GENOMIC DNA]</scope>
    <source>
        <strain evidence="3">BOX2</strain>
    </source>
</reference>
<accession>A0A1F2PBG3</accession>
<dbReference type="InterPro" id="IPR001347">
    <property type="entry name" value="SIS_dom"/>
</dbReference>
<dbReference type="EMBL" id="LYOS01000002">
    <property type="protein sequence ID" value="OFV68031.1"/>
    <property type="molecule type" value="Genomic_DNA"/>
</dbReference>
<dbReference type="GO" id="GO:0097367">
    <property type="term" value="F:carbohydrate derivative binding"/>
    <property type="evidence" value="ECO:0007669"/>
    <property type="project" value="InterPro"/>
</dbReference>
<dbReference type="Pfam" id="PF01380">
    <property type="entry name" value="SIS"/>
    <property type="match status" value="1"/>
</dbReference>
<protein>
    <submittedName>
        <fullName evidence="3">6-phospho 3-hexuloisomerase</fullName>
    </submittedName>
</protein>
<dbReference type="NCBIfam" id="TIGR03127">
    <property type="entry name" value="RuMP_HxlB"/>
    <property type="match status" value="1"/>
</dbReference>
<dbReference type="GO" id="GO:1901135">
    <property type="term" value="P:carbohydrate derivative metabolic process"/>
    <property type="evidence" value="ECO:0007669"/>
    <property type="project" value="InterPro"/>
</dbReference>
<dbReference type="AlphaFoldDB" id="A0A1F2PBG3"/>
<dbReference type="Proteomes" id="UP000186940">
    <property type="component" value="Unassembled WGS sequence"/>
</dbReference>
<dbReference type="InterPro" id="IPR046348">
    <property type="entry name" value="SIS_dom_sf"/>
</dbReference>
<feature type="domain" description="SIS" evidence="2">
    <location>
        <begin position="50"/>
        <end position="204"/>
    </location>
</feature>